<keyword evidence="2" id="KW-1185">Reference proteome</keyword>
<dbReference type="RefSeq" id="WP_078790290.1">
    <property type="nucleotide sequence ID" value="NZ_FUWR01000010.1"/>
</dbReference>
<dbReference type="Proteomes" id="UP000190102">
    <property type="component" value="Unassembled WGS sequence"/>
</dbReference>
<protein>
    <submittedName>
        <fullName evidence="1">Uncharacterized protein</fullName>
    </submittedName>
</protein>
<gene>
    <name evidence="1" type="ORF">SAMN02745119_02004</name>
</gene>
<name>A0A1T4PK39_9BACT</name>
<organism evidence="1 2">
    <name type="scientific">Trichlorobacter thiogenes</name>
    <dbReference type="NCBI Taxonomy" id="115783"/>
    <lineage>
        <taxon>Bacteria</taxon>
        <taxon>Pseudomonadati</taxon>
        <taxon>Thermodesulfobacteriota</taxon>
        <taxon>Desulfuromonadia</taxon>
        <taxon>Geobacterales</taxon>
        <taxon>Geobacteraceae</taxon>
        <taxon>Trichlorobacter</taxon>
    </lineage>
</organism>
<proteinExistence type="predicted"/>
<dbReference type="EMBL" id="FUWR01000010">
    <property type="protein sequence ID" value="SJZ91944.1"/>
    <property type="molecule type" value="Genomic_DNA"/>
</dbReference>
<evidence type="ECO:0000313" key="2">
    <source>
        <dbReference type="Proteomes" id="UP000190102"/>
    </source>
</evidence>
<evidence type="ECO:0000313" key="1">
    <source>
        <dbReference type="EMBL" id="SJZ91944.1"/>
    </source>
</evidence>
<sequence>MIKIIRACSVKIDNVIQHFGPGETLSLPVEKELRIIKAGYAETVPDATMYRKLCQELSQKDPRGGCWDWLVQHQPNTWRSFMQGFLAGDVAKARTVFDQAVTAWKISTKQQ</sequence>
<dbReference type="STRING" id="115783.SAMN02745119_02004"/>
<reference evidence="2" key="1">
    <citation type="submission" date="2017-02" db="EMBL/GenBank/DDBJ databases">
        <authorList>
            <person name="Varghese N."/>
            <person name="Submissions S."/>
        </authorList>
    </citation>
    <scope>NUCLEOTIDE SEQUENCE [LARGE SCALE GENOMIC DNA]</scope>
    <source>
        <strain evidence="2">ATCC BAA-34</strain>
    </source>
</reference>
<dbReference type="AlphaFoldDB" id="A0A1T4PK39"/>
<accession>A0A1T4PK39</accession>